<evidence type="ECO:0000256" key="1">
    <source>
        <dbReference type="ARBA" id="ARBA00010690"/>
    </source>
</evidence>
<protein>
    <submittedName>
        <fullName evidence="2">Type III secretion exporter</fullName>
    </submittedName>
</protein>
<dbReference type="RefSeq" id="WP_013681636.1">
    <property type="nucleotide sequence ID" value="NC_015318.1"/>
</dbReference>
<dbReference type="InterPro" id="IPR006135">
    <property type="entry name" value="T3SS_substrate_exporter"/>
</dbReference>
<keyword evidence="3" id="KW-1185">Reference proteome</keyword>
<dbReference type="eggNOG" id="COG1377">
    <property type="taxonomic scope" value="Bacteria"/>
</dbReference>
<reference evidence="3" key="2">
    <citation type="submission" date="2011-03" db="EMBL/GenBank/DDBJ databases">
        <title>The complete genome of Hippea maritima DSM 10411.</title>
        <authorList>
            <consortium name="US DOE Joint Genome Institute (JGI-PGF)"/>
            <person name="Lucas S."/>
            <person name="Copeland A."/>
            <person name="Lapidus A."/>
            <person name="Bruce D."/>
            <person name="Goodwin L."/>
            <person name="Pitluck S."/>
            <person name="Peters L."/>
            <person name="Kyrpides N."/>
            <person name="Mavromatis K."/>
            <person name="Pagani I."/>
            <person name="Ivanova N."/>
            <person name="Mikhailova N."/>
            <person name="Lu M."/>
            <person name="Detter J.C."/>
            <person name="Tapia R."/>
            <person name="Han C."/>
            <person name="Land M."/>
            <person name="Hauser L."/>
            <person name="Markowitz V."/>
            <person name="Cheng J.-F."/>
            <person name="Hugenholtz P."/>
            <person name="Woyke T."/>
            <person name="Wu D."/>
            <person name="Spring S."/>
            <person name="Schroeder M."/>
            <person name="Brambilla E."/>
            <person name="Klenk H.-P."/>
            <person name="Eisen J.A."/>
        </authorList>
    </citation>
    <scope>NUCLEOTIDE SEQUENCE [LARGE SCALE GENOMIC DNA]</scope>
    <source>
        <strain evidence="3">ATCC 700847 / DSM 10411 / MH2</strain>
    </source>
</reference>
<name>F2LV11_HIPMA</name>
<dbReference type="SUPFAM" id="SSF160544">
    <property type="entry name" value="EscU C-terminal domain-like"/>
    <property type="match status" value="1"/>
</dbReference>
<dbReference type="InterPro" id="IPR029025">
    <property type="entry name" value="T3SS_substrate_exporter_C"/>
</dbReference>
<dbReference type="PRINTS" id="PR00950">
    <property type="entry name" value="TYPE3IMSPROT"/>
</dbReference>
<dbReference type="STRING" id="760142.Hipma_0625"/>
<proteinExistence type="inferred from homology"/>
<dbReference type="OrthoDB" id="9807950at2"/>
<sequence length="83" mass="9520">MDKDSKKAVALRYKNQEDNAPKVVAKGRGFLADKIEKTAKKHSIYIEKDPLLAESLYKVKLNEEIPEELYEAVAKILAYIYSF</sequence>
<evidence type="ECO:0000313" key="3">
    <source>
        <dbReference type="Proteomes" id="UP000008139"/>
    </source>
</evidence>
<comment type="similarity">
    <text evidence="1">Belongs to the type III secretion exporter family.</text>
</comment>
<dbReference type="PANTHER" id="PTHR30531:SF12">
    <property type="entry name" value="FLAGELLAR BIOSYNTHETIC PROTEIN FLHB"/>
    <property type="match status" value="1"/>
</dbReference>
<dbReference type="Gene3D" id="3.40.1690.10">
    <property type="entry name" value="secretion proteins EscU"/>
    <property type="match status" value="1"/>
</dbReference>
<dbReference type="KEGG" id="hmr:Hipma_0625"/>
<organism evidence="2 3">
    <name type="scientific">Hippea maritima (strain ATCC 700847 / DSM 10411 / MH2)</name>
    <dbReference type="NCBI Taxonomy" id="760142"/>
    <lineage>
        <taxon>Bacteria</taxon>
        <taxon>Pseudomonadati</taxon>
        <taxon>Campylobacterota</taxon>
        <taxon>Desulfurellia</taxon>
        <taxon>Desulfurellales</taxon>
        <taxon>Hippeaceae</taxon>
        <taxon>Hippea</taxon>
    </lineage>
</organism>
<dbReference type="Pfam" id="PF01312">
    <property type="entry name" value="Bac_export_2"/>
    <property type="match status" value="1"/>
</dbReference>
<dbReference type="GO" id="GO:0009306">
    <property type="term" value="P:protein secretion"/>
    <property type="evidence" value="ECO:0007669"/>
    <property type="project" value="InterPro"/>
</dbReference>
<reference evidence="2 3" key="1">
    <citation type="journal article" date="2011" name="Stand. Genomic Sci.">
        <title>Complete genome sequence of the thermophilic sulfur-reducer Hippea maritima type strain (MH(2)).</title>
        <authorList>
            <person name="Huntemann M."/>
            <person name="Lu M."/>
            <person name="Nolan M."/>
            <person name="Lapidus A."/>
            <person name="Lucas S."/>
            <person name="Hammon N."/>
            <person name="Deshpande S."/>
            <person name="Cheng J.F."/>
            <person name="Tapia R."/>
            <person name="Han C."/>
            <person name="Goodwin L."/>
            <person name="Pitluck S."/>
            <person name="Liolios K."/>
            <person name="Pagani I."/>
            <person name="Ivanova N."/>
            <person name="Ovchinikova G."/>
            <person name="Pati A."/>
            <person name="Chen A."/>
            <person name="Palaniappan K."/>
            <person name="Land M."/>
            <person name="Hauser L."/>
            <person name="Jeffries C.D."/>
            <person name="Detter J.C."/>
            <person name="Brambilla E.M."/>
            <person name="Rohde M."/>
            <person name="Spring S."/>
            <person name="Goker M."/>
            <person name="Woyke T."/>
            <person name="Bristow J."/>
            <person name="Eisen J.A."/>
            <person name="Markowitz V."/>
            <person name="Hugenholtz P."/>
            <person name="Kyrpides N.C."/>
            <person name="Klenk H.P."/>
            <person name="Mavromatis K."/>
        </authorList>
    </citation>
    <scope>NUCLEOTIDE SEQUENCE [LARGE SCALE GENOMIC DNA]</scope>
    <source>
        <strain evidence="3">ATCC 700847 / DSM 10411 / MH2</strain>
    </source>
</reference>
<dbReference type="PANTHER" id="PTHR30531">
    <property type="entry name" value="FLAGELLAR BIOSYNTHETIC PROTEIN FLHB"/>
    <property type="match status" value="1"/>
</dbReference>
<dbReference type="InParanoid" id="F2LV11"/>
<evidence type="ECO:0000313" key="2">
    <source>
        <dbReference type="EMBL" id="AEA33595.1"/>
    </source>
</evidence>
<dbReference type="Proteomes" id="UP000008139">
    <property type="component" value="Chromosome"/>
</dbReference>
<accession>F2LV11</accession>
<gene>
    <name evidence="2" type="ordered locus">Hipma_0625</name>
</gene>
<dbReference type="GO" id="GO:0005886">
    <property type="term" value="C:plasma membrane"/>
    <property type="evidence" value="ECO:0007669"/>
    <property type="project" value="TreeGrafter"/>
</dbReference>
<dbReference type="HOGENOM" id="CLU_041013_4_2_7"/>
<dbReference type="EMBL" id="CP002606">
    <property type="protein sequence ID" value="AEA33595.1"/>
    <property type="molecule type" value="Genomic_DNA"/>
</dbReference>
<dbReference type="AlphaFoldDB" id="F2LV11"/>